<feature type="signal peptide" evidence="2">
    <location>
        <begin position="1"/>
        <end position="18"/>
    </location>
</feature>
<dbReference type="EMBL" id="CAKXYY010000003">
    <property type="protein sequence ID" value="CAH2351253.1"/>
    <property type="molecule type" value="Genomic_DNA"/>
</dbReference>
<evidence type="ECO:0000256" key="2">
    <source>
        <dbReference type="SAM" id="SignalP"/>
    </source>
</evidence>
<reference evidence="3" key="1">
    <citation type="submission" date="2022-03" db="EMBL/GenBank/DDBJ databases">
        <authorList>
            <person name="Legras J.-L."/>
            <person name="Devillers H."/>
            <person name="Grondin C."/>
        </authorList>
    </citation>
    <scope>NUCLEOTIDE SEQUENCE</scope>
    <source>
        <strain evidence="3">CLIB 1423</strain>
    </source>
</reference>
<protein>
    <recommendedName>
        <fullName evidence="5">Cell wall protein</fullName>
    </recommendedName>
</protein>
<dbReference type="Proteomes" id="UP000837801">
    <property type="component" value="Unassembled WGS sequence"/>
</dbReference>
<proteinExistence type="predicted"/>
<evidence type="ECO:0000313" key="3">
    <source>
        <dbReference type="EMBL" id="CAH2351253.1"/>
    </source>
</evidence>
<keyword evidence="4" id="KW-1185">Reference proteome</keyword>
<comment type="caution">
    <text evidence="3">The sequence shown here is derived from an EMBL/GenBank/DDBJ whole genome shotgun (WGS) entry which is preliminary data.</text>
</comment>
<organism evidence="3 4">
    <name type="scientific">[Candida] railenensis</name>
    <dbReference type="NCBI Taxonomy" id="45579"/>
    <lineage>
        <taxon>Eukaryota</taxon>
        <taxon>Fungi</taxon>
        <taxon>Dikarya</taxon>
        <taxon>Ascomycota</taxon>
        <taxon>Saccharomycotina</taxon>
        <taxon>Pichiomycetes</taxon>
        <taxon>Debaryomycetaceae</taxon>
        <taxon>Kurtzmaniella</taxon>
    </lineage>
</organism>
<gene>
    <name evidence="3" type="ORF">CLIB1423_03S02102</name>
</gene>
<evidence type="ECO:0000256" key="1">
    <source>
        <dbReference type="SAM" id="MobiDB-lite"/>
    </source>
</evidence>
<accession>A0A9P0QM62</accession>
<dbReference type="AlphaFoldDB" id="A0A9P0QM62"/>
<name>A0A9P0QM62_9ASCO</name>
<feature type="compositionally biased region" description="Low complexity" evidence="1">
    <location>
        <begin position="139"/>
        <end position="167"/>
    </location>
</feature>
<sequence length="247" mass="24285">MQFLTTSAILALAVAVAADQTFTLTASGDGVSGPVTFNGQYLGLNNGAAAATLTLQEPSGYLTDGGSSYFHLASPAPYYIAPGTEGEASKDWGFNGSAFRFGPSIDSEDFYACQADSGYYISAIRCDGGIQVSLTNGGAAPAESSSSSAPVSSSAPAPASSAASTSVPASDTSAISSAPVSHTSSATAVTTSAASSNGTETVTNHSFTTSTVCDSCTQTHATVTSIAGGNKLTVGVAGIAAVAALMI</sequence>
<evidence type="ECO:0008006" key="5">
    <source>
        <dbReference type="Google" id="ProtNLM"/>
    </source>
</evidence>
<evidence type="ECO:0000313" key="4">
    <source>
        <dbReference type="Proteomes" id="UP000837801"/>
    </source>
</evidence>
<keyword evidence="2" id="KW-0732">Signal</keyword>
<feature type="chain" id="PRO_5040337660" description="Cell wall protein" evidence="2">
    <location>
        <begin position="19"/>
        <end position="247"/>
    </location>
</feature>
<feature type="region of interest" description="Disordered" evidence="1">
    <location>
        <begin position="137"/>
        <end position="167"/>
    </location>
</feature>